<organism evidence="2 3">
    <name type="scientific">Mytilus galloprovincialis</name>
    <name type="common">Mediterranean mussel</name>
    <dbReference type="NCBI Taxonomy" id="29158"/>
    <lineage>
        <taxon>Eukaryota</taxon>
        <taxon>Metazoa</taxon>
        <taxon>Spiralia</taxon>
        <taxon>Lophotrochozoa</taxon>
        <taxon>Mollusca</taxon>
        <taxon>Bivalvia</taxon>
        <taxon>Autobranchia</taxon>
        <taxon>Pteriomorphia</taxon>
        <taxon>Mytilida</taxon>
        <taxon>Mytiloidea</taxon>
        <taxon>Mytilidae</taxon>
        <taxon>Mytilinae</taxon>
        <taxon>Mytilus</taxon>
    </lineage>
</organism>
<evidence type="ECO:0000259" key="1">
    <source>
        <dbReference type="PROSITE" id="PS51406"/>
    </source>
</evidence>
<evidence type="ECO:0000313" key="3">
    <source>
        <dbReference type="Proteomes" id="UP000596742"/>
    </source>
</evidence>
<dbReference type="InterPro" id="IPR002181">
    <property type="entry name" value="Fibrinogen_a/b/g_C_dom"/>
</dbReference>
<keyword evidence="3" id="KW-1185">Reference proteome</keyword>
<proteinExistence type="predicted"/>
<dbReference type="SUPFAM" id="SSF56496">
    <property type="entry name" value="Fibrinogen C-terminal domain-like"/>
    <property type="match status" value="1"/>
</dbReference>
<dbReference type="PANTHER" id="PTHR19143">
    <property type="entry name" value="FIBRINOGEN/TENASCIN/ANGIOPOEITIN"/>
    <property type="match status" value="1"/>
</dbReference>
<dbReference type="InterPro" id="IPR050373">
    <property type="entry name" value="Fibrinogen_C-term_domain"/>
</dbReference>
<reference evidence="2" key="1">
    <citation type="submission" date="2018-11" db="EMBL/GenBank/DDBJ databases">
        <authorList>
            <person name="Alioto T."/>
            <person name="Alioto T."/>
        </authorList>
    </citation>
    <scope>NUCLEOTIDE SEQUENCE</scope>
</reference>
<gene>
    <name evidence="2" type="ORF">MGAL_10B042346</name>
</gene>
<sequence length="79" mass="8621">MEDFENNRKYALYDKFSVGSESSGYVLDVGGYSGDAGDGLGIQNGQKFSTKERITINGEKHAQWNSREVGGTMHVTTAI</sequence>
<dbReference type="Proteomes" id="UP000596742">
    <property type="component" value="Unassembled WGS sequence"/>
</dbReference>
<dbReference type="AlphaFoldDB" id="A0A8B6HHE1"/>
<feature type="domain" description="Fibrinogen C-terminal" evidence="1">
    <location>
        <begin position="1"/>
        <end position="53"/>
    </location>
</feature>
<protein>
    <recommendedName>
        <fullName evidence="1">Fibrinogen C-terminal domain-containing protein</fullName>
    </recommendedName>
</protein>
<evidence type="ECO:0000313" key="2">
    <source>
        <dbReference type="EMBL" id="VDI79387.1"/>
    </source>
</evidence>
<accession>A0A8B6HHE1</accession>
<name>A0A8B6HHE1_MYTGA</name>
<dbReference type="Gene3D" id="3.90.215.10">
    <property type="entry name" value="Gamma Fibrinogen, chain A, domain 1"/>
    <property type="match status" value="1"/>
</dbReference>
<dbReference type="InterPro" id="IPR036056">
    <property type="entry name" value="Fibrinogen-like_C"/>
</dbReference>
<dbReference type="EMBL" id="UYJE01010073">
    <property type="protein sequence ID" value="VDI79387.1"/>
    <property type="molecule type" value="Genomic_DNA"/>
</dbReference>
<comment type="caution">
    <text evidence="2">The sequence shown here is derived from an EMBL/GenBank/DDBJ whole genome shotgun (WGS) entry which is preliminary data.</text>
</comment>
<dbReference type="PROSITE" id="PS51406">
    <property type="entry name" value="FIBRINOGEN_C_2"/>
    <property type="match status" value="1"/>
</dbReference>
<dbReference type="Pfam" id="PF00147">
    <property type="entry name" value="Fibrinogen_C"/>
    <property type="match status" value="1"/>
</dbReference>
<dbReference type="InterPro" id="IPR014716">
    <property type="entry name" value="Fibrinogen_a/b/g_C_1"/>
</dbReference>
<dbReference type="GO" id="GO:0005615">
    <property type="term" value="C:extracellular space"/>
    <property type="evidence" value="ECO:0007669"/>
    <property type="project" value="TreeGrafter"/>
</dbReference>